<evidence type="ECO:0000256" key="3">
    <source>
        <dbReference type="ARBA" id="ARBA00022777"/>
    </source>
</evidence>
<dbReference type="InterPro" id="IPR004166">
    <property type="entry name" value="a-kinase_dom"/>
</dbReference>
<evidence type="ECO:0000256" key="1">
    <source>
        <dbReference type="ARBA" id="ARBA00022527"/>
    </source>
</evidence>
<protein>
    <recommendedName>
        <fullName evidence="6">Alpha-type protein kinase domain-containing protein</fullName>
    </recommendedName>
</protein>
<organism evidence="7 8">
    <name type="scientific">Paramecium octaurelia</name>
    <dbReference type="NCBI Taxonomy" id="43137"/>
    <lineage>
        <taxon>Eukaryota</taxon>
        <taxon>Sar</taxon>
        <taxon>Alveolata</taxon>
        <taxon>Ciliophora</taxon>
        <taxon>Intramacronucleata</taxon>
        <taxon>Oligohymenophorea</taxon>
        <taxon>Peniculida</taxon>
        <taxon>Parameciidae</taxon>
        <taxon>Paramecium</taxon>
    </lineage>
</organism>
<feature type="region of interest" description="Disordered" evidence="5">
    <location>
        <begin position="1"/>
        <end position="40"/>
    </location>
</feature>
<dbReference type="PROSITE" id="PS51158">
    <property type="entry name" value="ALPHA_KINASE"/>
    <property type="match status" value="1"/>
</dbReference>
<dbReference type="GO" id="GO:0005737">
    <property type="term" value="C:cytoplasm"/>
    <property type="evidence" value="ECO:0007669"/>
    <property type="project" value="TreeGrafter"/>
</dbReference>
<dbReference type="Proteomes" id="UP000683925">
    <property type="component" value="Unassembled WGS sequence"/>
</dbReference>
<dbReference type="CDD" id="cd04515">
    <property type="entry name" value="Alpha_kinase"/>
    <property type="match status" value="1"/>
</dbReference>
<sequence length="987" mass="114959">MFNQNSSSQSQGQQQTPSSQKANEVQTQQFPSTQSNFIKTGQIPTQNSQSATQQGQTIPTNFQISQNQASQLNKIGQNLNPVNFPIPQIQQVVQQASIQNVQSNLNNPQFPQPPQTKSMVNPQLQHQNQAQIHIQQQPLLEFQPVQNVQNNELKLKKDHLDQLERKSEELLRYIEDMNLKTSSLNQQRQQVLGRIQNLKKEIDAEEAKRKTLTQQLENQQQTLNSQQSELKVQFDEIQMERNELQTQLGMEVQRINQLTQEFRETVRSTNSDSSKQIQQRLDQLYEQNRKLKDELELQQESQLSNQNKEHQILRLQEIIESKERYKKQVDQESKVIQEEIDQYESQIQMRDQNINQLSFDLKQEEKKLKTLIQQVDSMKEQIKLNDDRIRLKSQQISQLEEKALSVFRNPGNRQQINELKQEVEHKDQMYDLEIRKKQDNITQSKIALGNNKKQQKEYEEAQRQLKIKQGKELQMKFKENFGQLEVCFLIDSTASMEPYKRQAQLCVKGSVKAIKVLTQRDTSWSTVCYVDTDILPRLGGKYKQFGFTKESEELERFIEQVQCTANRDLPEDVEGGMKQMLDNIPWQTRFRLAILICDCPCHGTKFHNYGRNGDYQPDADFTPTIERMIQQEIFFIGIIFTKHTIKMYEEIMKIYQRHGKEEYFILSDLSNISQDLQYEKLTEVLTFASSQATQTNVKTTRTFNQANAILKNEESKNSPASPVEALCKVDLKQGLNADNAVRETFKVFRLQMKEESFQEKMKAIQNIGVNDFSLIEENDWDCLRSKNAFAKGAMKAAFLMIKSKNMGSKNEFYVCKTPLNMQPYPNKESAIKECILHLVSQKWLRKYYKDLDEVASSTKQQYPQISYSDILLLQDANKKFWLAERFFEGNFIKYNNNWGFVNSSTDDINKLAQCFSYYTYFKSDYQYLICDIQGVGTCLTDPAICTKNNHKIDPTDMGEEGIGRYVVSFGAVKNSCTNILKALKIEI</sequence>
<feature type="compositionally biased region" description="Low complexity" evidence="5">
    <location>
        <begin position="1"/>
        <end position="20"/>
    </location>
</feature>
<keyword evidence="4" id="KW-0175">Coiled coil</keyword>
<dbReference type="EMBL" id="CAJJDP010000007">
    <property type="protein sequence ID" value="CAD8136885.1"/>
    <property type="molecule type" value="Genomic_DNA"/>
</dbReference>
<gene>
    <name evidence="7" type="ORF">POCTA_138.1.T0080079</name>
</gene>
<accession>A0A8S1SAH2</accession>
<dbReference type="GO" id="GO:0004674">
    <property type="term" value="F:protein serine/threonine kinase activity"/>
    <property type="evidence" value="ECO:0007669"/>
    <property type="project" value="UniProtKB-KW"/>
</dbReference>
<dbReference type="Pfam" id="PF02816">
    <property type="entry name" value="Alpha_kinase"/>
    <property type="match status" value="1"/>
</dbReference>
<proteinExistence type="predicted"/>
<dbReference type="AlphaFoldDB" id="A0A8S1SAH2"/>
<keyword evidence="2" id="KW-0808">Transferase</keyword>
<dbReference type="GO" id="GO:0005524">
    <property type="term" value="F:ATP binding"/>
    <property type="evidence" value="ECO:0007669"/>
    <property type="project" value="InterPro"/>
</dbReference>
<dbReference type="PANTHER" id="PTHR47763">
    <property type="entry name" value="ALPHA-PROTEIN KINASE VWKA"/>
    <property type="match status" value="1"/>
</dbReference>
<evidence type="ECO:0000259" key="6">
    <source>
        <dbReference type="PROSITE" id="PS51158"/>
    </source>
</evidence>
<dbReference type="OrthoDB" id="430683at2759"/>
<evidence type="ECO:0000256" key="5">
    <source>
        <dbReference type="SAM" id="MobiDB-lite"/>
    </source>
</evidence>
<evidence type="ECO:0000256" key="2">
    <source>
        <dbReference type="ARBA" id="ARBA00022679"/>
    </source>
</evidence>
<dbReference type="InterPro" id="IPR052969">
    <property type="entry name" value="Thr-specific_kinase-like"/>
</dbReference>
<dbReference type="OMA" id="TASMEPY"/>
<evidence type="ECO:0000313" key="7">
    <source>
        <dbReference type="EMBL" id="CAD8136885.1"/>
    </source>
</evidence>
<keyword evidence="1" id="KW-0723">Serine/threonine-protein kinase</keyword>
<dbReference type="PANTHER" id="PTHR47763:SF1">
    <property type="entry name" value="DUF659 DOMAIN-CONTAINING PROTEIN"/>
    <property type="match status" value="1"/>
</dbReference>
<comment type="caution">
    <text evidence="7">The sequence shown here is derived from an EMBL/GenBank/DDBJ whole genome shotgun (WGS) entry which is preliminary data.</text>
</comment>
<keyword evidence="8" id="KW-1185">Reference proteome</keyword>
<dbReference type="SMART" id="SM00811">
    <property type="entry name" value="Alpha_kinase"/>
    <property type="match status" value="1"/>
</dbReference>
<name>A0A8S1SAH2_PAROT</name>
<reference evidence="7" key="1">
    <citation type="submission" date="2021-01" db="EMBL/GenBank/DDBJ databases">
        <authorList>
            <consortium name="Genoscope - CEA"/>
            <person name="William W."/>
        </authorList>
    </citation>
    <scope>NUCLEOTIDE SEQUENCE</scope>
</reference>
<feature type="coiled-coil region" evidence="4">
    <location>
        <begin position="444"/>
        <end position="471"/>
    </location>
</feature>
<evidence type="ECO:0000256" key="4">
    <source>
        <dbReference type="SAM" id="Coils"/>
    </source>
</evidence>
<feature type="domain" description="Alpha-type protein kinase" evidence="6">
    <location>
        <begin position="756"/>
        <end position="987"/>
    </location>
</feature>
<keyword evidence="3" id="KW-0418">Kinase</keyword>
<feature type="compositionally biased region" description="Polar residues" evidence="5">
    <location>
        <begin position="21"/>
        <end position="40"/>
    </location>
</feature>
<evidence type="ECO:0000313" key="8">
    <source>
        <dbReference type="Proteomes" id="UP000683925"/>
    </source>
</evidence>
<feature type="coiled-coil region" evidence="4">
    <location>
        <begin position="146"/>
        <end position="381"/>
    </location>
</feature>